<dbReference type="InterPro" id="IPR000944">
    <property type="entry name" value="Tscrpt_reg_Rrf2"/>
</dbReference>
<dbReference type="OrthoDB" id="9800506at2"/>
<reference evidence="2" key="1">
    <citation type="submission" date="2017-04" db="EMBL/GenBank/DDBJ databases">
        <authorList>
            <person name="Varghese N."/>
            <person name="Submissions S."/>
        </authorList>
    </citation>
    <scope>NUCLEOTIDE SEQUENCE [LARGE SCALE GENOMIC DNA]</scope>
    <source>
        <strain evidence="2">B4P</strain>
    </source>
</reference>
<evidence type="ECO:0000313" key="2">
    <source>
        <dbReference type="Proteomes" id="UP000192903"/>
    </source>
</evidence>
<dbReference type="InterPro" id="IPR036388">
    <property type="entry name" value="WH-like_DNA-bd_sf"/>
</dbReference>
<dbReference type="PANTHER" id="PTHR33221:SF15">
    <property type="entry name" value="HTH-TYPE TRANSCRIPTIONAL REGULATOR YWGB-RELATED"/>
    <property type="match status" value="1"/>
</dbReference>
<dbReference type="AlphaFoldDB" id="A0A1X7F8B0"/>
<dbReference type="FunFam" id="1.10.10.10:FF:000138">
    <property type="entry name" value="Rrf2 family transcriptional regulator"/>
    <property type="match status" value="1"/>
</dbReference>
<dbReference type="GO" id="GO:0003700">
    <property type="term" value="F:DNA-binding transcription factor activity"/>
    <property type="evidence" value="ECO:0007669"/>
    <property type="project" value="TreeGrafter"/>
</dbReference>
<sequence length="155" mass="17178">MRHDGRLSRMLHVLIHMDRHQGTATSETIAAMLNTNPVVIRRTMAGLREKGYVRSEKGHGGGWTLGRRLQEMTLLDIYRAVGEPPVFAVGPACDRPECLVEQAVNAALADAFEEAERLLLERFAHVTLADIARDFDSRMARRPMLVAEAGADCPS</sequence>
<dbReference type="EMBL" id="FXAF01000006">
    <property type="protein sequence ID" value="SMF47832.1"/>
    <property type="molecule type" value="Genomic_DNA"/>
</dbReference>
<accession>A0A1X7F8B0</accession>
<dbReference type="InterPro" id="IPR036390">
    <property type="entry name" value="WH_DNA-bd_sf"/>
</dbReference>
<organism evidence="1 2">
    <name type="scientific">Xaviernesmea oryzae</name>
    <dbReference type="NCBI Taxonomy" id="464029"/>
    <lineage>
        <taxon>Bacteria</taxon>
        <taxon>Pseudomonadati</taxon>
        <taxon>Pseudomonadota</taxon>
        <taxon>Alphaproteobacteria</taxon>
        <taxon>Hyphomicrobiales</taxon>
        <taxon>Rhizobiaceae</taxon>
        <taxon>Rhizobium/Agrobacterium group</taxon>
        <taxon>Xaviernesmea</taxon>
    </lineage>
</organism>
<dbReference type="Proteomes" id="UP000192903">
    <property type="component" value="Unassembled WGS sequence"/>
</dbReference>
<protein>
    <submittedName>
        <fullName evidence="1">DNA-binding transcriptional regulator, IscR family</fullName>
    </submittedName>
</protein>
<dbReference type="SUPFAM" id="SSF46785">
    <property type="entry name" value="Winged helix' DNA-binding domain"/>
    <property type="match status" value="1"/>
</dbReference>
<gene>
    <name evidence="1" type="ORF">SAMN02982989_2478</name>
</gene>
<keyword evidence="1" id="KW-0238">DNA-binding</keyword>
<dbReference type="PANTHER" id="PTHR33221">
    <property type="entry name" value="WINGED HELIX-TURN-HELIX TRANSCRIPTIONAL REGULATOR, RRF2 FAMILY"/>
    <property type="match status" value="1"/>
</dbReference>
<dbReference type="Pfam" id="PF02082">
    <property type="entry name" value="Rrf2"/>
    <property type="match status" value="1"/>
</dbReference>
<name>A0A1X7F8B0_9HYPH</name>
<dbReference type="PROSITE" id="PS51197">
    <property type="entry name" value="HTH_RRF2_2"/>
    <property type="match status" value="1"/>
</dbReference>
<dbReference type="GO" id="GO:0003677">
    <property type="term" value="F:DNA binding"/>
    <property type="evidence" value="ECO:0007669"/>
    <property type="project" value="UniProtKB-KW"/>
</dbReference>
<dbReference type="STRING" id="464029.SAMN02982989_2478"/>
<proteinExistence type="predicted"/>
<evidence type="ECO:0000313" key="1">
    <source>
        <dbReference type="EMBL" id="SMF47832.1"/>
    </source>
</evidence>
<dbReference type="GO" id="GO:0005829">
    <property type="term" value="C:cytosol"/>
    <property type="evidence" value="ECO:0007669"/>
    <property type="project" value="TreeGrafter"/>
</dbReference>
<dbReference type="Gene3D" id="1.10.10.10">
    <property type="entry name" value="Winged helix-like DNA-binding domain superfamily/Winged helix DNA-binding domain"/>
    <property type="match status" value="1"/>
</dbReference>
<keyword evidence="2" id="KW-1185">Reference proteome</keyword>
<dbReference type="RefSeq" id="WP_085422659.1">
    <property type="nucleotide sequence ID" value="NZ_FXAF01000006.1"/>
</dbReference>